<dbReference type="SUPFAM" id="SSF53474">
    <property type="entry name" value="alpha/beta-Hydrolases"/>
    <property type="match status" value="1"/>
</dbReference>
<dbReference type="PANTHER" id="PTHR11610:SF173">
    <property type="entry name" value="LIPASE DOMAIN-CONTAINING PROTEIN-RELATED"/>
    <property type="match status" value="1"/>
</dbReference>
<evidence type="ECO:0000256" key="1">
    <source>
        <dbReference type="ARBA" id="ARBA00004613"/>
    </source>
</evidence>
<evidence type="ECO:0000259" key="6">
    <source>
        <dbReference type="Pfam" id="PF00151"/>
    </source>
</evidence>
<gene>
    <name evidence="7" type="ORF">WA026_002860</name>
    <name evidence="8" type="ORF">WA026_017340</name>
</gene>
<dbReference type="GO" id="GO:0017171">
    <property type="term" value="F:serine hydrolase activity"/>
    <property type="evidence" value="ECO:0007669"/>
    <property type="project" value="TreeGrafter"/>
</dbReference>
<organism evidence="7 9">
    <name type="scientific">Henosepilachna vigintioctopunctata</name>
    <dbReference type="NCBI Taxonomy" id="420089"/>
    <lineage>
        <taxon>Eukaryota</taxon>
        <taxon>Metazoa</taxon>
        <taxon>Ecdysozoa</taxon>
        <taxon>Arthropoda</taxon>
        <taxon>Hexapoda</taxon>
        <taxon>Insecta</taxon>
        <taxon>Pterygota</taxon>
        <taxon>Neoptera</taxon>
        <taxon>Endopterygota</taxon>
        <taxon>Coleoptera</taxon>
        <taxon>Polyphaga</taxon>
        <taxon>Cucujiformia</taxon>
        <taxon>Coccinelloidea</taxon>
        <taxon>Coccinellidae</taxon>
        <taxon>Epilachninae</taxon>
        <taxon>Epilachnini</taxon>
        <taxon>Henosepilachna</taxon>
    </lineage>
</organism>
<keyword evidence="9" id="KW-1185">Reference proteome</keyword>
<feature type="signal peptide" evidence="5">
    <location>
        <begin position="1"/>
        <end position="18"/>
    </location>
</feature>
<dbReference type="AlphaFoldDB" id="A0AAW1TMF8"/>
<dbReference type="GO" id="GO:0016298">
    <property type="term" value="F:lipase activity"/>
    <property type="evidence" value="ECO:0007669"/>
    <property type="project" value="InterPro"/>
</dbReference>
<dbReference type="Gene3D" id="3.40.50.1820">
    <property type="entry name" value="alpha/beta hydrolase"/>
    <property type="match status" value="1"/>
</dbReference>
<proteinExistence type="inferred from homology"/>
<dbReference type="EMBL" id="JARQZJ010000070">
    <property type="protein sequence ID" value="KAK9881831.1"/>
    <property type="molecule type" value="Genomic_DNA"/>
</dbReference>
<name>A0AAW1TMF8_9CUCU</name>
<dbReference type="Proteomes" id="UP001431783">
    <property type="component" value="Unassembled WGS sequence"/>
</dbReference>
<dbReference type="GO" id="GO:0016042">
    <property type="term" value="P:lipid catabolic process"/>
    <property type="evidence" value="ECO:0007669"/>
    <property type="project" value="TreeGrafter"/>
</dbReference>
<evidence type="ECO:0000313" key="8">
    <source>
        <dbReference type="EMBL" id="KAK9881831.1"/>
    </source>
</evidence>
<reference evidence="7 9" key="1">
    <citation type="submission" date="2023-03" db="EMBL/GenBank/DDBJ databases">
        <title>Genome insight into feeding habits of ladybird beetles.</title>
        <authorList>
            <person name="Li H.-S."/>
            <person name="Huang Y.-H."/>
            <person name="Pang H."/>
        </authorList>
    </citation>
    <scope>NUCLEOTIDE SEQUENCE [LARGE SCALE GENOMIC DNA]</scope>
    <source>
        <strain evidence="7">SYSU_2023b</strain>
        <tissue evidence="7">Whole body</tissue>
    </source>
</reference>
<comment type="subcellular location">
    <subcellularLocation>
        <location evidence="1">Secreted</location>
    </subcellularLocation>
</comment>
<dbReference type="GO" id="GO:0005615">
    <property type="term" value="C:extracellular space"/>
    <property type="evidence" value="ECO:0007669"/>
    <property type="project" value="TreeGrafter"/>
</dbReference>
<evidence type="ECO:0000313" key="7">
    <source>
        <dbReference type="EMBL" id="KAK9869102.1"/>
    </source>
</evidence>
<dbReference type="InterPro" id="IPR000734">
    <property type="entry name" value="TAG_lipase"/>
</dbReference>
<dbReference type="Pfam" id="PF00151">
    <property type="entry name" value="Lipase"/>
    <property type="match status" value="1"/>
</dbReference>
<evidence type="ECO:0000256" key="4">
    <source>
        <dbReference type="RuleBase" id="RU004262"/>
    </source>
</evidence>
<dbReference type="PRINTS" id="PR00821">
    <property type="entry name" value="TAGLIPASE"/>
</dbReference>
<comment type="caution">
    <text evidence="7">The sequence shown here is derived from an EMBL/GenBank/DDBJ whole genome shotgun (WGS) entry which is preliminary data.</text>
</comment>
<dbReference type="InterPro" id="IPR013818">
    <property type="entry name" value="Lipase"/>
</dbReference>
<feature type="chain" id="PRO_5044718013" description="Lipase domain-containing protein" evidence="5">
    <location>
        <begin position="19"/>
        <end position="340"/>
    </location>
</feature>
<evidence type="ECO:0000256" key="5">
    <source>
        <dbReference type="SAM" id="SignalP"/>
    </source>
</evidence>
<dbReference type="PANTHER" id="PTHR11610">
    <property type="entry name" value="LIPASE"/>
    <property type="match status" value="1"/>
</dbReference>
<evidence type="ECO:0000256" key="3">
    <source>
        <dbReference type="ARBA" id="ARBA00022525"/>
    </source>
</evidence>
<dbReference type="EMBL" id="JARQZJ010000001">
    <property type="protein sequence ID" value="KAK9869102.1"/>
    <property type="molecule type" value="Genomic_DNA"/>
</dbReference>
<comment type="similarity">
    <text evidence="2 4">Belongs to the AB hydrolase superfamily. Lipase family.</text>
</comment>
<accession>A0AAW1TMF8</accession>
<keyword evidence="5" id="KW-0732">Signal</keyword>
<keyword evidence="3" id="KW-0964">Secreted</keyword>
<sequence>MKILTIVLLAANLLVVRAGVLGDIADALHKDIYKVVKTSVFTAQEVIGLPLKLDDIKFFYFNKHNRGQERVLKPLEPKELAHTDGKIFFLIHGWFHTKKNNPWYGGLTDGLLSMYPDATIVQVDWEKGSTQEYSFAAFSTQSVGKMIAELIKRLVEDYKVPISKFTCIGHSLGGQMCGWTGKYVKKLMKKELPRIIALDPAGPLFWLRPDAKRLNKNDAEVVEVIHTDGGTLGMFDPCGTIDFYPNGGSNQPGCLRVYPEQMLKNIELMYCSHGRACEILIEAIRTVGSFPARKCNNMEDMKDKNCHGTEMVLGDLETKEEGIYTFETNSESPFSTGLLF</sequence>
<feature type="domain" description="Lipase" evidence="6">
    <location>
        <begin position="55"/>
        <end position="308"/>
    </location>
</feature>
<protein>
    <recommendedName>
        <fullName evidence="6">Lipase domain-containing protein</fullName>
    </recommendedName>
</protein>
<evidence type="ECO:0000256" key="2">
    <source>
        <dbReference type="ARBA" id="ARBA00010701"/>
    </source>
</evidence>
<evidence type="ECO:0000313" key="9">
    <source>
        <dbReference type="Proteomes" id="UP001431783"/>
    </source>
</evidence>
<dbReference type="InterPro" id="IPR029058">
    <property type="entry name" value="AB_hydrolase_fold"/>
</dbReference>